<feature type="compositionally biased region" description="Low complexity" evidence="1">
    <location>
        <begin position="106"/>
        <end position="118"/>
    </location>
</feature>
<gene>
    <name evidence="4" type="ORF">E7512_03230</name>
</gene>
<reference evidence="4" key="1">
    <citation type="submission" date="2019-04" db="EMBL/GenBank/DDBJ databases">
        <title>Evolution of Biomass-Degrading Anaerobic Consortia Revealed by Metagenomics.</title>
        <authorList>
            <person name="Peng X."/>
        </authorList>
    </citation>
    <scope>NUCLEOTIDE SEQUENCE</scope>
    <source>
        <strain evidence="4">SIG551</strain>
    </source>
</reference>
<accession>A0A928Q262</accession>
<dbReference type="EMBL" id="SVNY01000001">
    <property type="protein sequence ID" value="MBE6832588.1"/>
    <property type="molecule type" value="Genomic_DNA"/>
</dbReference>
<sequence>MFRRKRVMVSMLTLVLGFSLICTPVLATSAEPAVQGQSQTNPGDTASAPVSTPGQQSSSAPVSSAPPPQVSSSAASKPASSSSTPVSSKASSSRSASSKPTKKKVVPPSRASSSEISSSEAGEFWGVSEVPSSGISLPPVGSVSEVENLIGSGVEVQTPKTMNWWGVLSWALIGLGILIVVIVLLSTLRRPPPGGPGRKRYRRHPFPTKKKRLLNDKYYRNKYD</sequence>
<comment type="caution">
    <text evidence="4">The sequence shown here is derived from an EMBL/GenBank/DDBJ whole genome shotgun (WGS) entry which is preliminary data.</text>
</comment>
<evidence type="ECO:0000256" key="2">
    <source>
        <dbReference type="SAM" id="Phobius"/>
    </source>
</evidence>
<feature type="compositionally biased region" description="Polar residues" evidence="1">
    <location>
        <begin position="35"/>
        <end position="56"/>
    </location>
</feature>
<keyword evidence="2" id="KW-0472">Membrane</keyword>
<evidence type="ECO:0000313" key="4">
    <source>
        <dbReference type="EMBL" id="MBE6832588.1"/>
    </source>
</evidence>
<feature type="transmembrane region" description="Helical" evidence="2">
    <location>
        <begin position="164"/>
        <end position="188"/>
    </location>
</feature>
<evidence type="ECO:0000256" key="3">
    <source>
        <dbReference type="SAM" id="SignalP"/>
    </source>
</evidence>
<feature type="region of interest" description="Disordered" evidence="1">
    <location>
        <begin position="33"/>
        <end position="118"/>
    </location>
</feature>
<dbReference type="Proteomes" id="UP000754750">
    <property type="component" value="Unassembled WGS sequence"/>
</dbReference>
<keyword evidence="2" id="KW-0812">Transmembrane</keyword>
<organism evidence="4 5">
    <name type="scientific">Faecalispora sporosphaeroides</name>
    <dbReference type="NCBI Taxonomy" id="1549"/>
    <lineage>
        <taxon>Bacteria</taxon>
        <taxon>Bacillati</taxon>
        <taxon>Bacillota</taxon>
        <taxon>Clostridia</taxon>
        <taxon>Eubacteriales</taxon>
        <taxon>Oscillospiraceae</taxon>
        <taxon>Faecalispora</taxon>
    </lineage>
</organism>
<evidence type="ECO:0000313" key="5">
    <source>
        <dbReference type="Proteomes" id="UP000754750"/>
    </source>
</evidence>
<evidence type="ECO:0000256" key="1">
    <source>
        <dbReference type="SAM" id="MobiDB-lite"/>
    </source>
</evidence>
<dbReference type="AlphaFoldDB" id="A0A928Q262"/>
<feature type="signal peptide" evidence="3">
    <location>
        <begin position="1"/>
        <end position="27"/>
    </location>
</feature>
<proteinExistence type="predicted"/>
<keyword evidence="3" id="KW-0732">Signal</keyword>
<keyword evidence="2" id="KW-1133">Transmembrane helix</keyword>
<dbReference type="RefSeq" id="WP_326839962.1">
    <property type="nucleotide sequence ID" value="NZ_SVNY01000001.1"/>
</dbReference>
<feature type="chain" id="PRO_5037635354" evidence="3">
    <location>
        <begin position="28"/>
        <end position="224"/>
    </location>
</feature>
<name>A0A928Q262_9FIRM</name>
<protein>
    <submittedName>
        <fullName evidence="4">Uncharacterized protein</fullName>
    </submittedName>
</protein>
<feature type="compositionally biased region" description="Low complexity" evidence="1">
    <location>
        <begin position="70"/>
        <end position="99"/>
    </location>
</feature>